<name>A0A2A9PKV9_OPHUN</name>
<dbReference type="InterPro" id="IPR000629">
    <property type="entry name" value="RNA-helicase_DEAD-box_CS"/>
</dbReference>
<gene>
    <name evidence="16" type="ORF">XA68_17100</name>
</gene>
<comment type="subcellular location">
    <subcellularLocation>
        <location evidence="1">Nucleus</location>
    </subcellularLocation>
</comment>
<dbReference type="SMART" id="SM00487">
    <property type="entry name" value="DEXDc"/>
    <property type="match status" value="1"/>
</dbReference>
<dbReference type="GO" id="GO:0003723">
    <property type="term" value="F:RNA binding"/>
    <property type="evidence" value="ECO:0007669"/>
    <property type="project" value="UniProtKB-KW"/>
</dbReference>
<evidence type="ECO:0008006" key="18">
    <source>
        <dbReference type="Google" id="ProtNLM"/>
    </source>
</evidence>
<protein>
    <recommendedName>
        <fullName evidence="18">ATP-dependent rRNA helicase RRP3</fullName>
    </recommendedName>
</protein>
<evidence type="ECO:0000256" key="2">
    <source>
        <dbReference type="ARBA" id="ARBA00022517"/>
    </source>
</evidence>
<evidence type="ECO:0000256" key="3">
    <source>
        <dbReference type="ARBA" id="ARBA00022741"/>
    </source>
</evidence>
<dbReference type="GO" id="GO:0010467">
    <property type="term" value="P:gene expression"/>
    <property type="evidence" value="ECO:0007669"/>
    <property type="project" value="UniProtKB-ARBA"/>
</dbReference>
<dbReference type="SMART" id="SM00490">
    <property type="entry name" value="HELICc"/>
    <property type="match status" value="1"/>
</dbReference>
<sequence length="465" mass="50619">MNKAKRRKTAHSPSPKNSPSPASPSPSSPSSPADSATEAARQSFKDLGVVDPLCEACTALGYKTPTAIQAKAIPVALSGRDVIGLAETGSGKTAAFALPMLQALLEKPQPLFGLVLAPTRELAAQIGQAFEALGTSISLRCAVVVGGLDMVPQAIALGRKPHVVVATPGRLVDHLEKTKGFSLRSLRFLVMDEADRLLDMDFGPSIDKLLRFLPRDRRTFLFSATMSSRVESLQRASLRDPVKVSVSASRFQTVATLLQHYLFVPQLRKDTYLVYLINEFAGKSVIVFARTVYEAQRVAILLRTLGFGAIPLHGQLSQSSRLGALNKFRSRSRDVLVATDVAARGLDIPSVDVVLNYDMPDSSKTYIHRVGRTARAGKAGIALNLVTQYETELYQRVEAALGRKLDLYPTDKQAVMAFQARVDEAQRHARVEMKALAESQARRKGGKRVGGGDKRRRDDMDKDEG</sequence>
<keyword evidence="2" id="KW-0690">Ribosome biogenesis</keyword>
<feature type="compositionally biased region" description="Pro residues" evidence="12">
    <location>
        <begin position="16"/>
        <end position="29"/>
    </location>
</feature>
<dbReference type="CDD" id="cd17954">
    <property type="entry name" value="DEADc_DDX47"/>
    <property type="match status" value="1"/>
</dbReference>
<dbReference type="InterPro" id="IPR044765">
    <property type="entry name" value="DDX47/Rrp3_DEADc"/>
</dbReference>
<dbReference type="STRING" id="268505.A0A2A9PKV9"/>
<dbReference type="Pfam" id="PF00271">
    <property type="entry name" value="Helicase_C"/>
    <property type="match status" value="1"/>
</dbReference>
<dbReference type="InterPro" id="IPR014014">
    <property type="entry name" value="RNA_helicase_DEAD_Q_motif"/>
</dbReference>
<keyword evidence="6 11" id="KW-0067">ATP-binding</keyword>
<keyword evidence="5 11" id="KW-0347">Helicase</keyword>
<comment type="similarity">
    <text evidence="9">Belongs to the DEAD box helicase family. DDX47/RRP3 subfamily.</text>
</comment>
<evidence type="ECO:0000259" key="14">
    <source>
        <dbReference type="PROSITE" id="PS51194"/>
    </source>
</evidence>
<dbReference type="GO" id="GO:0003724">
    <property type="term" value="F:RNA helicase activity"/>
    <property type="evidence" value="ECO:0007669"/>
    <property type="project" value="InterPro"/>
</dbReference>
<dbReference type="CDD" id="cd18787">
    <property type="entry name" value="SF2_C_DEAD"/>
    <property type="match status" value="1"/>
</dbReference>
<dbReference type="GO" id="GO:0042254">
    <property type="term" value="P:ribosome biogenesis"/>
    <property type="evidence" value="ECO:0007669"/>
    <property type="project" value="UniProtKB-KW"/>
</dbReference>
<evidence type="ECO:0000256" key="9">
    <source>
        <dbReference type="ARBA" id="ARBA00024350"/>
    </source>
</evidence>
<feature type="region of interest" description="Disordered" evidence="12">
    <location>
        <begin position="434"/>
        <end position="465"/>
    </location>
</feature>
<dbReference type="AlphaFoldDB" id="A0A2A9PKV9"/>
<dbReference type="GO" id="GO:0005524">
    <property type="term" value="F:ATP binding"/>
    <property type="evidence" value="ECO:0007669"/>
    <property type="project" value="UniProtKB-KW"/>
</dbReference>
<dbReference type="Gene3D" id="3.40.50.300">
    <property type="entry name" value="P-loop containing nucleotide triphosphate hydrolases"/>
    <property type="match status" value="2"/>
</dbReference>
<feature type="region of interest" description="Disordered" evidence="12">
    <location>
        <begin position="1"/>
        <end position="40"/>
    </location>
</feature>
<dbReference type="GO" id="GO:0005829">
    <property type="term" value="C:cytosol"/>
    <property type="evidence" value="ECO:0007669"/>
    <property type="project" value="TreeGrafter"/>
</dbReference>
<dbReference type="Pfam" id="PF00270">
    <property type="entry name" value="DEAD"/>
    <property type="match status" value="1"/>
</dbReference>
<dbReference type="GO" id="GO:0016787">
    <property type="term" value="F:hydrolase activity"/>
    <property type="evidence" value="ECO:0007669"/>
    <property type="project" value="UniProtKB-KW"/>
</dbReference>
<dbReference type="GO" id="GO:0005634">
    <property type="term" value="C:nucleus"/>
    <property type="evidence" value="ECO:0007669"/>
    <property type="project" value="UniProtKB-SubCell"/>
</dbReference>
<evidence type="ECO:0000259" key="15">
    <source>
        <dbReference type="PROSITE" id="PS51195"/>
    </source>
</evidence>
<dbReference type="InterPro" id="IPR027417">
    <property type="entry name" value="P-loop_NTPase"/>
</dbReference>
<keyword evidence="17" id="KW-1185">Reference proteome</keyword>
<dbReference type="PROSITE" id="PS51194">
    <property type="entry name" value="HELICASE_CTER"/>
    <property type="match status" value="1"/>
</dbReference>
<feature type="domain" description="Helicase C-terminal" evidence="14">
    <location>
        <begin position="268"/>
        <end position="416"/>
    </location>
</feature>
<keyword evidence="4 11" id="KW-0378">Hydrolase</keyword>
<feature type="domain" description="Helicase ATP-binding" evidence="13">
    <location>
        <begin position="73"/>
        <end position="244"/>
    </location>
</feature>
<comment type="caution">
    <text evidence="16">The sequence shown here is derived from an EMBL/GenBank/DDBJ whole genome shotgun (WGS) entry which is preliminary data.</text>
</comment>
<dbReference type="OrthoDB" id="10261904at2759"/>
<dbReference type="InterPro" id="IPR011545">
    <property type="entry name" value="DEAD/DEAH_box_helicase_dom"/>
</dbReference>
<evidence type="ECO:0000256" key="6">
    <source>
        <dbReference type="ARBA" id="ARBA00022840"/>
    </source>
</evidence>
<reference evidence="16 17" key="1">
    <citation type="journal article" date="2015" name="BMC Genomics">
        <title>Gene expression during zombie ant biting behavior reflects the complexity underlying fungal parasitic behavioral manipulation.</title>
        <authorList>
            <person name="de Bekker C."/>
            <person name="Ohm R.A."/>
            <person name="Loreto R.G."/>
            <person name="Sebastian A."/>
            <person name="Albert I."/>
            <person name="Merrow M."/>
            <person name="Brachmann A."/>
            <person name="Hughes D.P."/>
        </authorList>
    </citation>
    <scope>NUCLEOTIDE SEQUENCE [LARGE SCALE GENOMIC DNA]</scope>
    <source>
        <strain evidence="16 17">SC16a</strain>
    </source>
</reference>
<proteinExistence type="inferred from homology"/>
<evidence type="ECO:0000256" key="1">
    <source>
        <dbReference type="ARBA" id="ARBA00004123"/>
    </source>
</evidence>
<reference evidence="16 17" key="2">
    <citation type="journal article" date="2017" name="Sci. Rep.">
        <title>Ant-infecting Ophiocordyceps genomes reveal a high diversity of potential behavioral manipulation genes and a possible major role for enterotoxins.</title>
        <authorList>
            <person name="de Bekker C."/>
            <person name="Ohm R.A."/>
            <person name="Evans H.C."/>
            <person name="Brachmann A."/>
            <person name="Hughes D.P."/>
        </authorList>
    </citation>
    <scope>NUCLEOTIDE SEQUENCE [LARGE SCALE GENOMIC DNA]</scope>
    <source>
        <strain evidence="16 17">SC16a</strain>
    </source>
</reference>
<evidence type="ECO:0000256" key="10">
    <source>
        <dbReference type="PROSITE-ProRule" id="PRU00552"/>
    </source>
</evidence>
<keyword evidence="8" id="KW-0539">Nucleus</keyword>
<evidence type="ECO:0000313" key="17">
    <source>
        <dbReference type="Proteomes" id="UP000037136"/>
    </source>
</evidence>
<evidence type="ECO:0000256" key="5">
    <source>
        <dbReference type="ARBA" id="ARBA00022806"/>
    </source>
</evidence>
<evidence type="ECO:0000256" key="11">
    <source>
        <dbReference type="RuleBase" id="RU000492"/>
    </source>
</evidence>
<accession>A0A2A9PKV9</accession>
<feature type="compositionally biased region" description="Basic residues" evidence="12">
    <location>
        <begin position="1"/>
        <end position="10"/>
    </location>
</feature>
<dbReference type="PANTHER" id="PTHR47959:SF20">
    <property type="entry name" value="RNA HELICASE"/>
    <property type="match status" value="1"/>
</dbReference>
<evidence type="ECO:0000256" key="7">
    <source>
        <dbReference type="ARBA" id="ARBA00022884"/>
    </source>
</evidence>
<dbReference type="EMBL" id="LAZP02000067">
    <property type="protein sequence ID" value="PFH61523.1"/>
    <property type="molecule type" value="Genomic_DNA"/>
</dbReference>
<dbReference type="InterPro" id="IPR001650">
    <property type="entry name" value="Helicase_C-like"/>
</dbReference>
<evidence type="ECO:0000256" key="8">
    <source>
        <dbReference type="ARBA" id="ARBA00023242"/>
    </source>
</evidence>
<dbReference type="PROSITE" id="PS51192">
    <property type="entry name" value="HELICASE_ATP_BIND_1"/>
    <property type="match status" value="1"/>
</dbReference>
<evidence type="ECO:0000256" key="4">
    <source>
        <dbReference type="ARBA" id="ARBA00022801"/>
    </source>
</evidence>
<evidence type="ECO:0000256" key="12">
    <source>
        <dbReference type="SAM" id="MobiDB-lite"/>
    </source>
</evidence>
<feature type="compositionally biased region" description="Basic and acidic residues" evidence="12">
    <location>
        <begin position="450"/>
        <end position="465"/>
    </location>
</feature>
<feature type="short sequence motif" description="Q motif" evidence="10">
    <location>
        <begin position="42"/>
        <end position="70"/>
    </location>
</feature>
<dbReference type="PANTHER" id="PTHR47959">
    <property type="entry name" value="ATP-DEPENDENT RNA HELICASE RHLE-RELATED"/>
    <property type="match status" value="1"/>
</dbReference>
<evidence type="ECO:0000313" key="16">
    <source>
        <dbReference type="EMBL" id="PFH61523.1"/>
    </source>
</evidence>
<evidence type="ECO:0000259" key="13">
    <source>
        <dbReference type="PROSITE" id="PS51192"/>
    </source>
</evidence>
<dbReference type="PROSITE" id="PS51195">
    <property type="entry name" value="Q_MOTIF"/>
    <property type="match status" value="1"/>
</dbReference>
<organism evidence="16 17">
    <name type="scientific">Ophiocordyceps unilateralis</name>
    <name type="common">Zombie-ant fungus</name>
    <name type="synonym">Torrubia unilateralis</name>
    <dbReference type="NCBI Taxonomy" id="268505"/>
    <lineage>
        <taxon>Eukaryota</taxon>
        <taxon>Fungi</taxon>
        <taxon>Dikarya</taxon>
        <taxon>Ascomycota</taxon>
        <taxon>Pezizomycotina</taxon>
        <taxon>Sordariomycetes</taxon>
        <taxon>Hypocreomycetidae</taxon>
        <taxon>Hypocreales</taxon>
        <taxon>Ophiocordycipitaceae</taxon>
        <taxon>Ophiocordyceps</taxon>
    </lineage>
</organism>
<dbReference type="InterPro" id="IPR050079">
    <property type="entry name" value="DEAD_box_RNA_helicase"/>
</dbReference>
<dbReference type="SUPFAM" id="SSF52540">
    <property type="entry name" value="P-loop containing nucleoside triphosphate hydrolases"/>
    <property type="match status" value="1"/>
</dbReference>
<dbReference type="PROSITE" id="PS00039">
    <property type="entry name" value="DEAD_ATP_HELICASE"/>
    <property type="match status" value="1"/>
</dbReference>
<keyword evidence="3 11" id="KW-0547">Nucleotide-binding</keyword>
<dbReference type="InterPro" id="IPR014001">
    <property type="entry name" value="Helicase_ATP-bd"/>
</dbReference>
<keyword evidence="7" id="KW-0694">RNA-binding</keyword>
<feature type="domain" description="DEAD-box RNA helicase Q" evidence="15">
    <location>
        <begin position="42"/>
        <end position="70"/>
    </location>
</feature>
<dbReference type="Proteomes" id="UP000037136">
    <property type="component" value="Unassembled WGS sequence"/>
</dbReference>